<dbReference type="Proteomes" id="UP000790347">
    <property type="component" value="Unassembled WGS sequence"/>
</dbReference>
<comment type="similarity">
    <text evidence="2">Belongs to the DDRGK1 family.</text>
</comment>
<evidence type="ECO:0000256" key="12">
    <source>
        <dbReference type="SAM" id="Phobius"/>
    </source>
</evidence>
<comment type="subcellular location">
    <subcellularLocation>
        <location evidence="1">Endoplasmic reticulum membrane</location>
        <topology evidence="1">Single-pass membrane protein</topology>
    </subcellularLocation>
</comment>
<evidence type="ECO:0000313" key="15">
    <source>
        <dbReference type="Proteomes" id="UP000790347"/>
    </source>
</evidence>
<dbReference type="InterPro" id="IPR050899">
    <property type="entry name" value="DDRGK_domain-containing"/>
</dbReference>
<evidence type="ECO:0000313" key="13">
    <source>
        <dbReference type="EMBL" id="KAH7646563.1"/>
    </source>
</evidence>
<evidence type="ECO:0000313" key="14">
    <source>
        <dbReference type="EMBL" id="KAH9517073.1"/>
    </source>
</evidence>
<dbReference type="Gene3D" id="1.10.10.10">
    <property type="entry name" value="Winged helix-like DNA-binding domain superfamily/Winged helix DNA-binding domain"/>
    <property type="match status" value="1"/>
</dbReference>
<keyword evidence="6" id="KW-0256">Endoplasmic reticulum</keyword>
<evidence type="ECO:0000256" key="6">
    <source>
        <dbReference type="ARBA" id="ARBA00022824"/>
    </source>
</evidence>
<feature type="compositionally biased region" description="Acidic residues" evidence="11">
    <location>
        <begin position="73"/>
        <end position="82"/>
    </location>
</feature>
<dbReference type="FunFam" id="1.10.10.10:FF:000143">
    <property type="entry name" value="DDRGK domain-containing protein 1"/>
    <property type="match status" value="1"/>
</dbReference>
<evidence type="ECO:0000256" key="1">
    <source>
        <dbReference type="ARBA" id="ARBA00004389"/>
    </source>
</evidence>
<gene>
    <name evidence="14" type="primary">DDRGK1</name>
    <name evidence="14" type="ORF">DERF_007773</name>
    <name evidence="13" type="ORF">HUG17_2101</name>
</gene>
<evidence type="ECO:0000256" key="8">
    <source>
        <dbReference type="ARBA" id="ARBA00023136"/>
    </source>
</evidence>
<evidence type="ECO:0000256" key="2">
    <source>
        <dbReference type="ARBA" id="ARBA00009829"/>
    </source>
</evidence>
<evidence type="ECO:0000256" key="10">
    <source>
        <dbReference type="ARBA" id="ARBA00049687"/>
    </source>
</evidence>
<dbReference type="GO" id="GO:0044389">
    <property type="term" value="F:ubiquitin-like protein ligase binding"/>
    <property type="evidence" value="ECO:0007669"/>
    <property type="project" value="TreeGrafter"/>
</dbReference>
<keyword evidence="15" id="KW-1185">Reference proteome</keyword>
<dbReference type="EMBL" id="SDOV01000001">
    <property type="protein sequence ID" value="KAH7646563.1"/>
    <property type="molecule type" value="Genomic_DNA"/>
</dbReference>
<feature type="region of interest" description="Disordered" evidence="11">
    <location>
        <begin position="31"/>
        <end position="82"/>
    </location>
</feature>
<comment type="subunit">
    <text evidence="10">Interacts with Atg9; the interaction is transient.</text>
</comment>
<dbReference type="Proteomes" id="UP000828236">
    <property type="component" value="Unassembled WGS sequence"/>
</dbReference>
<dbReference type="SMART" id="SM01128">
    <property type="entry name" value="DDRGK"/>
    <property type="match status" value="1"/>
</dbReference>
<evidence type="ECO:0000256" key="11">
    <source>
        <dbReference type="SAM" id="MobiDB-lite"/>
    </source>
</evidence>
<name>A0A922I202_DERFA</name>
<dbReference type="InterPro" id="IPR036388">
    <property type="entry name" value="WH-like_DNA-bd_sf"/>
</dbReference>
<dbReference type="AlphaFoldDB" id="A0A922I202"/>
<evidence type="ECO:0000256" key="3">
    <source>
        <dbReference type="ARBA" id="ARBA00018218"/>
    </source>
</evidence>
<dbReference type="PANTHER" id="PTHR48176">
    <property type="entry name" value="DDRGK DOMAIN-CONTAINING PROTEIN 1"/>
    <property type="match status" value="1"/>
</dbReference>
<dbReference type="EMBL" id="ASGP02000003">
    <property type="protein sequence ID" value="KAH9517073.1"/>
    <property type="molecule type" value="Genomic_DNA"/>
</dbReference>
<proteinExistence type="inferred from homology"/>
<comment type="caution">
    <text evidence="14">The sequence shown here is derived from an EMBL/GenBank/DDBJ whole genome shotgun (WGS) entry which is preliminary data.</text>
</comment>
<dbReference type="SUPFAM" id="SSF46785">
    <property type="entry name" value="Winged helix' DNA-binding domain"/>
    <property type="match status" value="1"/>
</dbReference>
<keyword evidence="4 12" id="KW-0812">Transmembrane</keyword>
<reference evidence="14" key="1">
    <citation type="submission" date="2013-05" db="EMBL/GenBank/DDBJ databases">
        <authorList>
            <person name="Yim A.K.Y."/>
            <person name="Chan T.F."/>
            <person name="Ji K.M."/>
            <person name="Liu X.Y."/>
            <person name="Zhou J.W."/>
            <person name="Li R.Q."/>
            <person name="Yang K.Y."/>
            <person name="Li J."/>
            <person name="Li M."/>
            <person name="Law P.T.W."/>
            <person name="Wu Y.L."/>
            <person name="Cai Z.L."/>
            <person name="Qin H."/>
            <person name="Bao Y."/>
            <person name="Leung R.K.K."/>
            <person name="Ng P.K.S."/>
            <person name="Zou J."/>
            <person name="Zhong X.J."/>
            <person name="Ran P.X."/>
            <person name="Zhong N.S."/>
            <person name="Liu Z.G."/>
            <person name="Tsui S.K.W."/>
        </authorList>
    </citation>
    <scope>NUCLEOTIDE SEQUENCE</scope>
    <source>
        <strain evidence="14">Derf</strain>
        <tissue evidence="14">Whole organism</tissue>
    </source>
</reference>
<protein>
    <recommendedName>
        <fullName evidence="3">DDRGK domain-containing protein 1</fullName>
    </recommendedName>
</protein>
<reference evidence="13" key="2">
    <citation type="submission" date="2020-06" db="EMBL/GenBank/DDBJ databases">
        <authorList>
            <person name="Ji K."/>
            <person name="Li J."/>
        </authorList>
    </citation>
    <scope>NUCLEOTIDE SEQUENCE</scope>
    <source>
        <strain evidence="13">JKM2019</strain>
        <tissue evidence="13">Whole body</tissue>
    </source>
</reference>
<keyword evidence="7 12" id="KW-1133">Transmembrane helix</keyword>
<keyword evidence="5" id="KW-0833">Ubl conjugation pathway</keyword>
<evidence type="ECO:0000256" key="4">
    <source>
        <dbReference type="ARBA" id="ARBA00022692"/>
    </source>
</evidence>
<organism evidence="14 15">
    <name type="scientific">Dermatophagoides farinae</name>
    <name type="common">American house dust mite</name>
    <dbReference type="NCBI Taxonomy" id="6954"/>
    <lineage>
        <taxon>Eukaryota</taxon>
        <taxon>Metazoa</taxon>
        <taxon>Ecdysozoa</taxon>
        <taxon>Arthropoda</taxon>
        <taxon>Chelicerata</taxon>
        <taxon>Arachnida</taxon>
        <taxon>Acari</taxon>
        <taxon>Acariformes</taxon>
        <taxon>Sarcoptiformes</taxon>
        <taxon>Astigmata</taxon>
        <taxon>Psoroptidia</taxon>
        <taxon>Analgoidea</taxon>
        <taxon>Pyroglyphidae</taxon>
        <taxon>Dermatophagoidinae</taxon>
        <taxon>Dermatophagoides</taxon>
    </lineage>
</organism>
<dbReference type="InterPro" id="IPR036390">
    <property type="entry name" value="WH_DNA-bd_sf"/>
</dbReference>
<dbReference type="InterPro" id="IPR019153">
    <property type="entry name" value="DDRGK_dom-contain"/>
</dbReference>
<keyword evidence="8 12" id="KW-0472">Membrane</keyword>
<accession>A0A922I202</accession>
<evidence type="ECO:0000256" key="7">
    <source>
        <dbReference type="ARBA" id="ARBA00022989"/>
    </source>
</evidence>
<evidence type="ECO:0000256" key="9">
    <source>
        <dbReference type="ARBA" id="ARBA00049608"/>
    </source>
</evidence>
<feature type="region of interest" description="Disordered" evidence="11">
    <location>
        <begin position="125"/>
        <end position="147"/>
    </location>
</feature>
<dbReference type="PANTHER" id="PTHR48176:SF1">
    <property type="entry name" value="DDRGK DOMAIN-CONTAINING PROTEIN 1"/>
    <property type="match status" value="1"/>
</dbReference>
<evidence type="ECO:0000256" key="5">
    <source>
        <dbReference type="ARBA" id="ARBA00022786"/>
    </source>
</evidence>
<dbReference type="GO" id="GO:0005789">
    <property type="term" value="C:endoplasmic reticulum membrane"/>
    <property type="evidence" value="ECO:0007669"/>
    <property type="project" value="UniProtKB-SubCell"/>
</dbReference>
<comment type="function">
    <text evidence="9">Substrate adapter for ufmylation, the covalent attachment of the ubiquitin-like modifier UFM1 to substrate proteins. Required for ufmylation of Atg9; protects the nervous system during aging, possibly by stabilizing Atg9 and supporting its function.</text>
</comment>
<reference evidence="13" key="3">
    <citation type="journal article" date="2021" name="World Allergy Organ. J.">
        <title>Chromosome-level assembly of Dermatophagoides farinae genome and transcriptome reveals two novel allergens Der f 37 and Der f 39.</title>
        <authorList>
            <person name="Chen J."/>
            <person name="Cai Z."/>
            <person name="Fan D."/>
            <person name="Hu J."/>
            <person name="Hou Y."/>
            <person name="He Y."/>
            <person name="Zhang Z."/>
            <person name="Zhao Z."/>
            <person name="Gao P."/>
            <person name="Hu W."/>
            <person name="Sun J."/>
            <person name="Li J."/>
            <person name="Ji K."/>
        </authorList>
    </citation>
    <scope>NUCLEOTIDE SEQUENCE</scope>
    <source>
        <strain evidence="13">JKM2019</strain>
    </source>
</reference>
<reference evidence="14" key="4">
    <citation type="journal article" date="2022" name="Res Sq">
        <title>Comparative Genomics Reveals Insights into the Divergent Evolution of Astigmatic Mites and Household Pest Adaptations.</title>
        <authorList>
            <person name="Xiong Q."/>
            <person name="Wan A.T.-Y."/>
            <person name="Liu X.-Y."/>
            <person name="Fung C.S.-H."/>
            <person name="Xiao X."/>
            <person name="Malainual N."/>
            <person name="Hou J."/>
            <person name="Wang L."/>
            <person name="Wang M."/>
            <person name="Yang K."/>
            <person name="Cui Y."/>
            <person name="Leung E."/>
            <person name="Nong W."/>
            <person name="Shin S.-K."/>
            <person name="Au S."/>
            <person name="Jeong K.Y."/>
            <person name="Chew F.T."/>
            <person name="Hui J."/>
            <person name="Leung T.F."/>
            <person name="Tungtrongchitr A."/>
            <person name="Zhong N."/>
            <person name="Liu Z."/>
            <person name="Tsui S."/>
        </authorList>
    </citation>
    <scope>NUCLEOTIDE SEQUENCE</scope>
    <source>
        <strain evidence="14">Derf</strain>
        <tissue evidence="14">Whole organism</tissue>
    </source>
</reference>
<feature type="transmembrane region" description="Helical" evidence="12">
    <location>
        <begin position="6"/>
        <end position="24"/>
    </location>
</feature>
<dbReference type="Pfam" id="PF09756">
    <property type="entry name" value="DDRGK"/>
    <property type="match status" value="1"/>
</dbReference>
<sequence length="300" mass="35200">MDIVYIITLLTSFFFVLLVVLIALKGLKNSQNNDNVDDEDDGNVQRHQTGRLRQGVSGLRNRGRTNRHTNNIEQDDDEEFEEIDYDDNGVDEDQDEMREFPIKGKIGAKKARKLEMKAEKKLARERELQEREERKRMMEEQEKQRKIEEEKIAAEEKAKEEAERLEKERKAREEQELYLQMKKEFSIDDEGYDGDENEEESQNKLQVFIDYIKEKKVVHMDELAGNFNMKTSDVVQRLNGLLEQELLVGVIDDRGKFIYITNDELESIARFIKQRGRISLVELAENSNNLIKLIPVETAN</sequence>